<evidence type="ECO:0008006" key="3">
    <source>
        <dbReference type="Google" id="ProtNLM"/>
    </source>
</evidence>
<dbReference type="Proteomes" id="UP000711995">
    <property type="component" value="Unassembled WGS sequence"/>
</dbReference>
<accession>A0A968GEA1</accession>
<reference evidence="1 2" key="1">
    <citation type="submission" date="2020-03" db="EMBL/GenBank/DDBJ databases">
        <title>Spirochaetal bacteria isolated from arthropods constitute a novel genus Entomospira genus novum within the order Spirochaetales.</title>
        <authorList>
            <person name="Grana-Miraglia L."/>
            <person name="Sikutova S."/>
            <person name="Fingerle V."/>
            <person name="Sing A."/>
            <person name="Castillo-Ramirez S."/>
            <person name="Margos G."/>
            <person name="Rudolf I."/>
        </authorList>
    </citation>
    <scope>NUCLEOTIDE SEQUENCE [LARGE SCALE GENOMIC DNA]</scope>
    <source>
        <strain evidence="1 2">BR193</strain>
    </source>
</reference>
<evidence type="ECO:0000313" key="1">
    <source>
        <dbReference type="EMBL" id="NIZ40864.1"/>
    </source>
</evidence>
<dbReference type="AlphaFoldDB" id="A0A968GEA1"/>
<name>A0A968GEA1_9SPIO</name>
<sequence length="348" mass="40122">MWSCQRGKTSDTSQSQSLTVQDMQVIEERKQQQQRSVYIMAKQLPLFDGIPTEYGGQSQMFLHQGDILRVLDEQRVRDSAGREYLYVTDTESQAKGYVYADYLVDTSFSMGITIQHATHYFQPDEILGTANTLFLPAYSVIFSDRSQGSGSFITYQAIDLDGYPLAGYLKRESVSFEPTMMEAYRIYNQAFHADSLIKQEKLVQQLNDKYAYTIFAELGRALLDLRNFTTLGEEVVLFNRQYYAFRRREHPKKGLIPIYSRPYEWSHILGYIADEQPLATVAAFQYNENLTDVQLPYAWYLIDGRGWVKAEYLISDEYPVAAEEALLPLVLNEMLDDSVVEDEGEEEK</sequence>
<comment type="caution">
    <text evidence="1">The sequence shown here is derived from an EMBL/GenBank/DDBJ whole genome shotgun (WGS) entry which is preliminary data.</text>
</comment>
<dbReference type="EMBL" id="JAATLJ010000001">
    <property type="protein sequence ID" value="NIZ40864.1"/>
    <property type="molecule type" value="Genomic_DNA"/>
</dbReference>
<evidence type="ECO:0000313" key="2">
    <source>
        <dbReference type="Proteomes" id="UP000711995"/>
    </source>
</evidence>
<protein>
    <recommendedName>
        <fullName evidence="3">SH3 domain-containing protein</fullName>
    </recommendedName>
</protein>
<keyword evidence="2" id="KW-1185">Reference proteome</keyword>
<organism evidence="1 2">
    <name type="scientific">Entomospira entomophila</name>
    <dbReference type="NCBI Taxonomy" id="2719988"/>
    <lineage>
        <taxon>Bacteria</taxon>
        <taxon>Pseudomonadati</taxon>
        <taxon>Spirochaetota</taxon>
        <taxon>Spirochaetia</taxon>
        <taxon>Spirochaetales</taxon>
        <taxon>Spirochaetaceae</taxon>
        <taxon>Entomospira</taxon>
    </lineage>
</organism>
<gene>
    <name evidence="1" type="ORF">HCT14_05025</name>
</gene>
<dbReference type="RefSeq" id="WP_167700452.1">
    <property type="nucleotide sequence ID" value="NZ_CP118174.1"/>
</dbReference>
<proteinExistence type="predicted"/>